<dbReference type="GO" id="GO:0097367">
    <property type="term" value="F:carbohydrate derivative binding"/>
    <property type="evidence" value="ECO:0007669"/>
    <property type="project" value="InterPro"/>
</dbReference>
<dbReference type="Pfam" id="PF01380">
    <property type="entry name" value="SIS"/>
    <property type="match status" value="1"/>
</dbReference>
<dbReference type="SUPFAM" id="SSF53697">
    <property type="entry name" value="SIS domain"/>
    <property type="match status" value="1"/>
</dbReference>
<gene>
    <name evidence="2" type="ORF">FVP60_04660</name>
</gene>
<dbReference type="GO" id="GO:0004360">
    <property type="term" value="F:glutamine-fructose-6-phosphate transaminase (isomerizing) activity"/>
    <property type="evidence" value="ECO:0007669"/>
    <property type="project" value="TreeGrafter"/>
</dbReference>
<dbReference type="Gene3D" id="3.40.50.10490">
    <property type="entry name" value="Glucose-6-phosphate isomerase like protein, domain 1"/>
    <property type="match status" value="2"/>
</dbReference>
<keyword evidence="3" id="KW-1185">Reference proteome</keyword>
<dbReference type="Proteomes" id="UP000321196">
    <property type="component" value="Unassembled WGS sequence"/>
</dbReference>
<dbReference type="CDD" id="cd05009">
    <property type="entry name" value="SIS_GlmS_GlmD_2"/>
    <property type="match status" value="1"/>
</dbReference>
<protein>
    <submittedName>
        <fullName evidence="2">SIS domain-containing protein</fullName>
    </submittedName>
</protein>
<evidence type="ECO:0000313" key="3">
    <source>
        <dbReference type="Proteomes" id="UP000321196"/>
    </source>
</evidence>
<proteinExistence type="predicted"/>
<dbReference type="AlphaFoldDB" id="A0A5C8HQH7"/>
<dbReference type="PANTHER" id="PTHR10937">
    <property type="entry name" value="GLUCOSAMINE--FRUCTOSE-6-PHOSPHATE AMINOTRANSFERASE, ISOMERIZING"/>
    <property type="match status" value="1"/>
</dbReference>
<dbReference type="PANTHER" id="PTHR10937:SF14">
    <property type="entry name" value="FRUCTOSELYSINE 6-PHOSPHATE DEGLYCASE"/>
    <property type="match status" value="1"/>
</dbReference>
<reference evidence="2 3" key="1">
    <citation type="submission" date="2019-08" db="EMBL/GenBank/DDBJ databases">
        <authorList>
            <person name="Dong K."/>
        </authorList>
    </citation>
    <scope>NUCLEOTIDE SEQUENCE [LARGE SCALE GENOMIC DNA]</scope>
    <source>
        <strain evidence="2 3">M4-8</strain>
    </source>
</reference>
<sequence>MIRNEPGNVPIFEGVSVSTQAIEAVPLRPSPVDLVETFDRILAQRESIEAVLRDAFDKGAKRVYLVGSGGSYLANFNAAYLLEKHLADVTVHHITSGEFLAREPLGVNADAIVIAGSHTGGTKETVASVEFAKKRGATVLAYCSNADTALGAASPNFWSYDSKTTTGDAKQLFTAVFAYAVLKTAGADLDFEAIERNYAKLGPAIKQIHEKVDAEYGELAKKYHTENVTYVVGSGPGQAAAYNLSMCYLMEMQWMNSGFFNAAEFFHGAVEIVEDDVPVFVFLGEDSTRPLAERVRDFAVQRSSKVVTFDSKDFELEGFDEEYRYLAAPHILFTLTGRLAAQYAILNNHDLSTRRYMGKVAY</sequence>
<dbReference type="GO" id="GO:0006002">
    <property type="term" value="P:fructose 6-phosphate metabolic process"/>
    <property type="evidence" value="ECO:0007669"/>
    <property type="project" value="TreeGrafter"/>
</dbReference>
<organism evidence="2 3">
    <name type="scientific">Microbacterium mitrae</name>
    <dbReference type="NCBI Taxonomy" id="664640"/>
    <lineage>
        <taxon>Bacteria</taxon>
        <taxon>Bacillati</taxon>
        <taxon>Actinomycetota</taxon>
        <taxon>Actinomycetes</taxon>
        <taxon>Micrococcales</taxon>
        <taxon>Microbacteriaceae</taxon>
        <taxon>Microbacterium</taxon>
    </lineage>
</organism>
<evidence type="ECO:0000259" key="1">
    <source>
        <dbReference type="PROSITE" id="PS51464"/>
    </source>
</evidence>
<feature type="domain" description="SIS" evidence="1">
    <location>
        <begin position="52"/>
        <end position="192"/>
    </location>
</feature>
<dbReference type="InterPro" id="IPR001347">
    <property type="entry name" value="SIS_dom"/>
</dbReference>
<dbReference type="GO" id="GO:0006487">
    <property type="term" value="P:protein N-linked glycosylation"/>
    <property type="evidence" value="ECO:0007669"/>
    <property type="project" value="TreeGrafter"/>
</dbReference>
<evidence type="ECO:0000313" key="2">
    <source>
        <dbReference type="EMBL" id="TXK06254.1"/>
    </source>
</evidence>
<comment type="caution">
    <text evidence="2">The sequence shown here is derived from an EMBL/GenBank/DDBJ whole genome shotgun (WGS) entry which is preliminary data.</text>
</comment>
<dbReference type="GO" id="GO:0006047">
    <property type="term" value="P:UDP-N-acetylglucosamine metabolic process"/>
    <property type="evidence" value="ECO:0007669"/>
    <property type="project" value="TreeGrafter"/>
</dbReference>
<dbReference type="InterPro" id="IPR035490">
    <property type="entry name" value="GlmS/FrlB_SIS"/>
</dbReference>
<name>A0A5C8HQH7_9MICO</name>
<dbReference type="OrthoDB" id="9782098at2"/>
<accession>A0A5C8HQH7</accession>
<dbReference type="EMBL" id="VRSW01000001">
    <property type="protein sequence ID" value="TXK06254.1"/>
    <property type="molecule type" value="Genomic_DNA"/>
</dbReference>
<dbReference type="PROSITE" id="PS51464">
    <property type="entry name" value="SIS"/>
    <property type="match status" value="1"/>
</dbReference>
<dbReference type="InterPro" id="IPR046348">
    <property type="entry name" value="SIS_dom_sf"/>
</dbReference>